<evidence type="ECO:0000313" key="8">
    <source>
        <dbReference type="EMBL" id="KAK5061492.1"/>
    </source>
</evidence>
<dbReference type="GeneID" id="89976201"/>
<dbReference type="Proteomes" id="UP001358417">
    <property type="component" value="Unassembled WGS sequence"/>
</dbReference>
<dbReference type="RefSeq" id="XP_064710589.1">
    <property type="nucleotide sequence ID" value="XM_064851586.1"/>
</dbReference>
<sequence length="266" mass="29693">MRLQLDHYGQLKTYIHIGQAAVLFIAWVLTIALFTRDGTTDGRVGWYFGLCFLTIPILIYLVMVPMWSRARKFANVYAFASLDSLSVLLWLSAWAAVASYLNAGKGKGDKKDAEGCDNFKFGSPGRCKLSGVLIAFGVIQMLLFAATAFFSFRAVMTFKQTGMMPAGQMGGKPSDFSAQNQDAFSSNMRTDEEFDEDRETGGRPEYNYQKPSFEDEYAPIHQNDHDDMAHLPPAQAQSPLNQSGLGIQSYDTSYNSRFETQQTSVR</sequence>
<comment type="caution">
    <text evidence="8">The sequence shown here is derived from an EMBL/GenBank/DDBJ whole genome shotgun (WGS) entry which is preliminary data.</text>
</comment>
<keyword evidence="4 6" id="KW-0472">Membrane</keyword>
<evidence type="ECO:0000259" key="7">
    <source>
        <dbReference type="Pfam" id="PF01284"/>
    </source>
</evidence>
<dbReference type="EMBL" id="JAVRRD010000003">
    <property type="protein sequence ID" value="KAK5061492.1"/>
    <property type="molecule type" value="Genomic_DNA"/>
</dbReference>
<protein>
    <recommendedName>
        <fullName evidence="7">MARVEL domain-containing protein</fullName>
    </recommendedName>
</protein>
<feature type="domain" description="MARVEL" evidence="7">
    <location>
        <begin position="15"/>
        <end position="150"/>
    </location>
</feature>
<evidence type="ECO:0000256" key="6">
    <source>
        <dbReference type="SAM" id="Phobius"/>
    </source>
</evidence>
<evidence type="ECO:0000256" key="1">
    <source>
        <dbReference type="ARBA" id="ARBA00004141"/>
    </source>
</evidence>
<feature type="compositionally biased region" description="Polar residues" evidence="5">
    <location>
        <begin position="235"/>
        <end position="266"/>
    </location>
</feature>
<dbReference type="GO" id="GO:0016020">
    <property type="term" value="C:membrane"/>
    <property type="evidence" value="ECO:0007669"/>
    <property type="project" value="UniProtKB-SubCell"/>
</dbReference>
<dbReference type="AlphaFoldDB" id="A0AAV9NM52"/>
<evidence type="ECO:0000256" key="2">
    <source>
        <dbReference type="ARBA" id="ARBA00022692"/>
    </source>
</evidence>
<evidence type="ECO:0000256" key="5">
    <source>
        <dbReference type="SAM" id="MobiDB-lite"/>
    </source>
</evidence>
<keyword evidence="9" id="KW-1185">Reference proteome</keyword>
<dbReference type="PANTHER" id="PTHR37451:SF3">
    <property type="entry name" value="MARVEL DOMAIN-CONTAINING PROTEIN"/>
    <property type="match status" value="1"/>
</dbReference>
<evidence type="ECO:0000313" key="9">
    <source>
        <dbReference type="Proteomes" id="UP001358417"/>
    </source>
</evidence>
<keyword evidence="3 6" id="KW-1133">Transmembrane helix</keyword>
<feature type="transmembrane region" description="Helical" evidence="6">
    <location>
        <begin position="132"/>
        <end position="155"/>
    </location>
</feature>
<dbReference type="Pfam" id="PF01284">
    <property type="entry name" value="MARVEL"/>
    <property type="match status" value="1"/>
</dbReference>
<name>A0AAV9NM52_9EURO</name>
<dbReference type="PANTHER" id="PTHR37451">
    <property type="entry name" value="MARVEL DOMAIN"/>
    <property type="match status" value="1"/>
</dbReference>
<dbReference type="InterPro" id="IPR008253">
    <property type="entry name" value="Marvel"/>
</dbReference>
<feature type="transmembrane region" description="Helical" evidence="6">
    <location>
        <begin position="46"/>
        <end position="64"/>
    </location>
</feature>
<proteinExistence type="predicted"/>
<evidence type="ECO:0000256" key="3">
    <source>
        <dbReference type="ARBA" id="ARBA00022989"/>
    </source>
</evidence>
<accession>A0AAV9NM52</accession>
<feature type="transmembrane region" description="Helical" evidence="6">
    <location>
        <begin position="12"/>
        <end position="34"/>
    </location>
</feature>
<evidence type="ECO:0000256" key="4">
    <source>
        <dbReference type="ARBA" id="ARBA00023136"/>
    </source>
</evidence>
<reference evidence="8 9" key="1">
    <citation type="submission" date="2023-08" db="EMBL/GenBank/DDBJ databases">
        <title>Black Yeasts Isolated from many extreme environments.</title>
        <authorList>
            <person name="Coleine C."/>
            <person name="Stajich J.E."/>
            <person name="Selbmann L."/>
        </authorList>
    </citation>
    <scope>NUCLEOTIDE SEQUENCE [LARGE SCALE GENOMIC DNA]</scope>
    <source>
        <strain evidence="8 9">CCFEE 5792</strain>
    </source>
</reference>
<organism evidence="8 9">
    <name type="scientific">Exophiala bonariae</name>
    <dbReference type="NCBI Taxonomy" id="1690606"/>
    <lineage>
        <taxon>Eukaryota</taxon>
        <taxon>Fungi</taxon>
        <taxon>Dikarya</taxon>
        <taxon>Ascomycota</taxon>
        <taxon>Pezizomycotina</taxon>
        <taxon>Eurotiomycetes</taxon>
        <taxon>Chaetothyriomycetidae</taxon>
        <taxon>Chaetothyriales</taxon>
        <taxon>Herpotrichiellaceae</taxon>
        <taxon>Exophiala</taxon>
    </lineage>
</organism>
<feature type="transmembrane region" description="Helical" evidence="6">
    <location>
        <begin position="76"/>
        <end position="101"/>
    </location>
</feature>
<comment type="subcellular location">
    <subcellularLocation>
        <location evidence="1">Membrane</location>
        <topology evidence="1">Multi-pass membrane protein</topology>
    </subcellularLocation>
</comment>
<feature type="region of interest" description="Disordered" evidence="5">
    <location>
        <begin position="186"/>
        <end position="266"/>
    </location>
</feature>
<keyword evidence="2 6" id="KW-0812">Transmembrane</keyword>
<gene>
    <name evidence="8" type="ORF">LTR84_008036</name>
</gene>